<organism evidence="9 10">
    <name type="scientific">Bermanella marisrubri</name>
    <dbReference type="NCBI Taxonomy" id="207949"/>
    <lineage>
        <taxon>Bacteria</taxon>
        <taxon>Pseudomonadati</taxon>
        <taxon>Pseudomonadota</taxon>
        <taxon>Gammaproteobacteria</taxon>
        <taxon>Oceanospirillales</taxon>
        <taxon>Oceanospirillaceae</taxon>
        <taxon>Bermanella</taxon>
    </lineage>
</organism>
<evidence type="ECO:0000256" key="3">
    <source>
        <dbReference type="ARBA" id="ARBA00001941"/>
    </source>
</evidence>
<dbReference type="Proteomes" id="UP000004263">
    <property type="component" value="Unassembled WGS sequence"/>
</dbReference>
<reference evidence="9 10" key="1">
    <citation type="submission" date="2006-03" db="EMBL/GenBank/DDBJ databases">
        <authorList>
            <person name="Pinhassi J."/>
            <person name="Pedros-Alio C."/>
            <person name="Ferriera S."/>
            <person name="Johnson J."/>
            <person name="Kravitz S."/>
            <person name="Halpern A."/>
            <person name="Remington K."/>
            <person name="Beeson K."/>
            <person name="Tran B."/>
            <person name="Rogers Y.-H."/>
            <person name="Friedman R."/>
            <person name="Venter J.C."/>
        </authorList>
    </citation>
    <scope>NUCLEOTIDE SEQUENCE [LARGE SCALE GENOMIC DNA]</scope>
    <source>
        <strain evidence="9 10">RED65</strain>
    </source>
</reference>
<dbReference type="AlphaFoldDB" id="Q1N244"/>
<feature type="domain" description="HD/PDEase" evidence="8">
    <location>
        <begin position="35"/>
        <end position="151"/>
    </location>
</feature>
<comment type="cofactor">
    <cofactor evidence="2">
        <name>Mn(2+)</name>
        <dbReference type="ChEBI" id="CHEBI:29035"/>
    </cofactor>
</comment>
<evidence type="ECO:0000256" key="5">
    <source>
        <dbReference type="ARBA" id="ARBA00012964"/>
    </source>
</evidence>
<name>Q1N244_9GAMM</name>
<dbReference type="HOGENOM" id="CLU_039453_5_1_6"/>
<evidence type="ECO:0000256" key="6">
    <source>
        <dbReference type="ARBA" id="ARBA00022723"/>
    </source>
</evidence>
<gene>
    <name evidence="9" type="ORF">RED65_15813</name>
</gene>
<evidence type="ECO:0000256" key="7">
    <source>
        <dbReference type="ARBA" id="ARBA00022801"/>
    </source>
</evidence>
<keyword evidence="7 9" id="KW-0378">Hydrolase</keyword>
<dbReference type="OrthoDB" id="9796032at2"/>
<dbReference type="PANTHER" id="PTHR11845">
    <property type="entry name" value="5'-DEOXYNUCLEOTIDASE HDDC2"/>
    <property type="match status" value="1"/>
</dbReference>
<dbReference type="GO" id="GO:0046872">
    <property type="term" value="F:metal ion binding"/>
    <property type="evidence" value="ECO:0007669"/>
    <property type="project" value="UniProtKB-KW"/>
</dbReference>
<keyword evidence="10" id="KW-1185">Reference proteome</keyword>
<dbReference type="RefSeq" id="WP_007018371.1">
    <property type="nucleotide sequence ID" value="NZ_CH724116.1"/>
</dbReference>
<dbReference type="InterPro" id="IPR039356">
    <property type="entry name" value="YfbR/HDDC2"/>
</dbReference>
<dbReference type="GO" id="GO:0002953">
    <property type="term" value="F:5'-deoxynucleotidase activity"/>
    <property type="evidence" value="ECO:0007669"/>
    <property type="project" value="UniProtKB-EC"/>
</dbReference>
<dbReference type="EC" id="3.1.3.89" evidence="5"/>
<proteinExistence type="predicted"/>
<comment type="cofactor">
    <cofactor evidence="3">
        <name>Co(2+)</name>
        <dbReference type="ChEBI" id="CHEBI:48828"/>
    </cofactor>
</comment>
<dbReference type="STRING" id="207949.RED65_15813"/>
<sequence>MSKQSTNIHSLTDFFYALDELKLVNRKSYVTGAERYENSAEHSWHLAMACWAMAEYLPYDYDQEKLIKMALVHDLGEIHAGDTFLYSDKRSQADSEERKGLELLQNHDGNPIQQLLTLWDEQEYGDSEETKLLKVMDRVLPFMLNVQSEGKAWQENGVYVDQVEKAHAFIADINPDVHAWFKEKIALAVRNGWLKQRK</sequence>
<evidence type="ECO:0000256" key="4">
    <source>
        <dbReference type="ARBA" id="ARBA00011738"/>
    </source>
</evidence>
<dbReference type="CDD" id="cd00077">
    <property type="entry name" value="HDc"/>
    <property type="match status" value="1"/>
</dbReference>
<dbReference type="EMBL" id="AAQH01000008">
    <property type="protein sequence ID" value="EAT12320.1"/>
    <property type="molecule type" value="Genomic_DNA"/>
</dbReference>
<evidence type="ECO:0000313" key="10">
    <source>
        <dbReference type="Proteomes" id="UP000004263"/>
    </source>
</evidence>
<evidence type="ECO:0000256" key="1">
    <source>
        <dbReference type="ARBA" id="ARBA00001638"/>
    </source>
</evidence>
<dbReference type="Gene3D" id="1.10.3210.10">
    <property type="entry name" value="Hypothetical protein af1432"/>
    <property type="match status" value="1"/>
</dbReference>
<comment type="catalytic activity">
    <reaction evidence="1">
        <text>a 2'-deoxyribonucleoside 5'-phosphate + H2O = a 2'-deoxyribonucleoside + phosphate</text>
        <dbReference type="Rhea" id="RHEA:36167"/>
        <dbReference type="ChEBI" id="CHEBI:15377"/>
        <dbReference type="ChEBI" id="CHEBI:18274"/>
        <dbReference type="ChEBI" id="CHEBI:43474"/>
        <dbReference type="ChEBI" id="CHEBI:65317"/>
        <dbReference type="EC" id="3.1.3.89"/>
    </reaction>
</comment>
<dbReference type="Pfam" id="PF13023">
    <property type="entry name" value="HD_3"/>
    <property type="match status" value="1"/>
</dbReference>
<evidence type="ECO:0000256" key="2">
    <source>
        <dbReference type="ARBA" id="ARBA00001936"/>
    </source>
</evidence>
<protein>
    <recommendedName>
        <fullName evidence="5">5'-deoxynucleotidase</fullName>
        <ecNumber evidence="5">3.1.3.89</ecNumber>
    </recommendedName>
</protein>
<dbReference type="SMART" id="SM00471">
    <property type="entry name" value="HDc"/>
    <property type="match status" value="1"/>
</dbReference>
<dbReference type="PANTHER" id="PTHR11845:SF13">
    <property type="entry name" value="5'-DEOXYNUCLEOTIDASE HDDC2"/>
    <property type="match status" value="1"/>
</dbReference>
<keyword evidence="6" id="KW-0479">Metal-binding</keyword>
<dbReference type="InterPro" id="IPR003607">
    <property type="entry name" value="HD/PDEase_dom"/>
</dbReference>
<evidence type="ECO:0000313" key="9">
    <source>
        <dbReference type="EMBL" id="EAT12320.1"/>
    </source>
</evidence>
<dbReference type="InterPro" id="IPR006674">
    <property type="entry name" value="HD_domain"/>
</dbReference>
<accession>Q1N244</accession>
<comment type="caution">
    <text evidence="9">The sequence shown here is derived from an EMBL/GenBank/DDBJ whole genome shotgun (WGS) entry which is preliminary data.</text>
</comment>
<comment type="subunit">
    <text evidence="4">Homodimer.</text>
</comment>
<evidence type="ECO:0000259" key="8">
    <source>
        <dbReference type="SMART" id="SM00471"/>
    </source>
</evidence>
<dbReference type="GO" id="GO:0005737">
    <property type="term" value="C:cytoplasm"/>
    <property type="evidence" value="ECO:0007669"/>
    <property type="project" value="TreeGrafter"/>
</dbReference>
<dbReference type="SUPFAM" id="SSF109604">
    <property type="entry name" value="HD-domain/PDEase-like"/>
    <property type="match status" value="1"/>
</dbReference>